<dbReference type="RefSeq" id="WP_061787007.1">
    <property type="nucleotide sequence ID" value="NZ_LR134406.1"/>
</dbReference>
<sequence>MRKSTPLDAVAEAHVEALAVNDPLEATGIGLPGHDHELPDYSPEGTGRWADELRRTLRLIEETPRTDAVDEVTAAAMTERLGLELESIEAGDQFAAVNNIDSPVQWLRDVFDLMPTGTDEDWSNIASRMADMPRAVGGYIETLREGIVRGIVPARRTVTDVAAQAAALAGEKSRFRQLAAESGREGTLGAELQRAAELARGAFDDLARFLTQDLSPAAREADAVGRERYQRASREFLGARIDLDETYEWGVESLARITAEQEAIAREIAGPGATIADAIDVLNADPANQLHGTGALREWMQRTADEAVAALDGKYFTLDPRVRTIEGMIAPSATGGIYYTGPSADFSRPGRMWWSVPEGVTEFTTWQEKTTVHHEGVPGHHLQIGQAVAQGESLNRWRSLVCWVSGHGEGWALYAERLMDEFGFLNPGERLGMLDGQRLRATRVVLDLGIHLGKPAFDRYGGGIWDHDKCWQLLRDNVAMEENQLRFELHRYLSWAGQAPSYRIGQRIWEQIRDDAARRAGQEFDLRDFHDRALAVGSLPLDVLREVLAG</sequence>
<dbReference type="EMBL" id="LR134406">
    <property type="protein sequence ID" value="VEH70129.1"/>
    <property type="molecule type" value="Genomic_DNA"/>
</dbReference>
<organism evidence="1 2">
    <name type="scientific">Arachnia propionica</name>
    <dbReference type="NCBI Taxonomy" id="1750"/>
    <lineage>
        <taxon>Bacteria</taxon>
        <taxon>Bacillati</taxon>
        <taxon>Actinomycetota</taxon>
        <taxon>Actinomycetes</taxon>
        <taxon>Propionibacteriales</taxon>
        <taxon>Propionibacteriaceae</taxon>
        <taxon>Arachnia</taxon>
    </lineage>
</organism>
<dbReference type="Pfam" id="PF05960">
    <property type="entry name" value="DUF885"/>
    <property type="match status" value="1"/>
</dbReference>
<reference evidence="1 2" key="1">
    <citation type="submission" date="2018-12" db="EMBL/GenBank/DDBJ databases">
        <authorList>
            <consortium name="Pathogen Informatics"/>
        </authorList>
    </citation>
    <scope>NUCLEOTIDE SEQUENCE [LARGE SCALE GENOMIC DNA]</scope>
    <source>
        <strain evidence="1 2">NCTC12967</strain>
    </source>
</reference>
<evidence type="ECO:0000313" key="1">
    <source>
        <dbReference type="EMBL" id="VEH70129.1"/>
    </source>
</evidence>
<name>A0A448MYE7_9ACTN</name>
<dbReference type="InterPro" id="IPR010281">
    <property type="entry name" value="DUF885"/>
</dbReference>
<accession>A0A448MYE7</accession>
<dbReference type="GeneID" id="64406888"/>
<dbReference type="PANTHER" id="PTHR33361">
    <property type="entry name" value="GLR0591 PROTEIN"/>
    <property type="match status" value="1"/>
</dbReference>
<dbReference type="PANTHER" id="PTHR33361:SF2">
    <property type="entry name" value="DUF885 DOMAIN-CONTAINING PROTEIN"/>
    <property type="match status" value="1"/>
</dbReference>
<protein>
    <submittedName>
        <fullName evidence="1">Bacterial protein of uncharacterized function (DUF885)</fullName>
    </submittedName>
</protein>
<keyword evidence="2" id="KW-1185">Reference proteome</keyword>
<proteinExistence type="predicted"/>
<dbReference type="AlphaFoldDB" id="A0A448MYE7"/>
<dbReference type="Proteomes" id="UP000273044">
    <property type="component" value="Chromosome"/>
</dbReference>
<evidence type="ECO:0000313" key="2">
    <source>
        <dbReference type="Proteomes" id="UP000273044"/>
    </source>
</evidence>
<gene>
    <name evidence="1" type="ORF">NCTC12967_01416</name>
</gene>